<evidence type="ECO:0000256" key="1">
    <source>
        <dbReference type="ARBA" id="ARBA00023015"/>
    </source>
</evidence>
<dbReference type="SUPFAM" id="SSF51306">
    <property type="entry name" value="LexA/Signal peptidase"/>
    <property type="match status" value="1"/>
</dbReference>
<accession>A0A3B1CT09</accession>
<reference evidence="5" key="1">
    <citation type="submission" date="2018-06" db="EMBL/GenBank/DDBJ databases">
        <authorList>
            <person name="Zhirakovskaya E."/>
        </authorList>
    </citation>
    <scope>NUCLEOTIDE SEQUENCE</scope>
</reference>
<name>A0A3B1CT09_9ZZZZ</name>
<dbReference type="CDD" id="cd06529">
    <property type="entry name" value="S24_LexA-like"/>
    <property type="match status" value="1"/>
</dbReference>
<keyword evidence="1" id="KW-0805">Transcription regulation</keyword>
<dbReference type="PANTHER" id="PTHR40661">
    <property type="match status" value="1"/>
</dbReference>
<proteinExistence type="predicted"/>
<evidence type="ECO:0000256" key="2">
    <source>
        <dbReference type="ARBA" id="ARBA00023125"/>
    </source>
</evidence>
<dbReference type="InterPro" id="IPR036286">
    <property type="entry name" value="LexA/Signal_pep-like_sf"/>
</dbReference>
<evidence type="ECO:0000259" key="4">
    <source>
        <dbReference type="PROSITE" id="PS50943"/>
    </source>
</evidence>
<evidence type="ECO:0000313" key="5">
    <source>
        <dbReference type="EMBL" id="VAX29631.1"/>
    </source>
</evidence>
<evidence type="ECO:0000256" key="3">
    <source>
        <dbReference type="ARBA" id="ARBA00023163"/>
    </source>
</evidence>
<dbReference type="Gene3D" id="1.10.260.40">
    <property type="entry name" value="lambda repressor-like DNA-binding domains"/>
    <property type="match status" value="1"/>
</dbReference>
<dbReference type="PANTHER" id="PTHR40661:SF3">
    <property type="entry name" value="FELS-1 PROPHAGE TRANSCRIPTIONAL REGULATOR"/>
    <property type="match status" value="1"/>
</dbReference>
<organism evidence="5">
    <name type="scientific">hydrothermal vent metagenome</name>
    <dbReference type="NCBI Taxonomy" id="652676"/>
    <lineage>
        <taxon>unclassified sequences</taxon>
        <taxon>metagenomes</taxon>
        <taxon>ecological metagenomes</taxon>
    </lineage>
</organism>
<sequence>MPAKNIWSRIGLLQEGQALTTYCRQVGLNYQSMKKCSQRQIAPDTKSLVKIARHFRADFDWLVTGEKNSNKLNLQLGRKIKQLRKLRSWSLNDLAEKVSVNAKILELHEKGHMQVSFDVLLDLAKTLKAAPHEFLIEENAFPVQTPELKIFQATSAKNAPKLRQEDYVSIPLTESSIAAGQPIIQADQIEDYVLLHIRAAGKRKNLVASRVDGGSMEPMLHSGDIVVIDRDDKRVSKNKIYAIFHEDGLTAKYVERKKNLLILRPINPAFDVQIIELEEHPAPIIGRIIGAWKEL</sequence>
<dbReference type="InterPro" id="IPR001387">
    <property type="entry name" value="Cro/C1-type_HTH"/>
</dbReference>
<dbReference type="InterPro" id="IPR015927">
    <property type="entry name" value="Peptidase_S24_S26A/B/C"/>
</dbReference>
<dbReference type="AlphaFoldDB" id="A0A3B1CT09"/>
<protein>
    <recommendedName>
        <fullName evidence="4">HTH cro/C1-type domain-containing protein</fullName>
    </recommendedName>
</protein>
<dbReference type="InterPro" id="IPR039418">
    <property type="entry name" value="LexA-like"/>
</dbReference>
<dbReference type="GO" id="GO:0003677">
    <property type="term" value="F:DNA binding"/>
    <property type="evidence" value="ECO:0007669"/>
    <property type="project" value="UniProtKB-KW"/>
</dbReference>
<dbReference type="SMART" id="SM00530">
    <property type="entry name" value="HTH_XRE"/>
    <property type="match status" value="1"/>
</dbReference>
<dbReference type="Gene3D" id="2.10.109.10">
    <property type="entry name" value="Umud Fragment, subunit A"/>
    <property type="match status" value="1"/>
</dbReference>
<feature type="domain" description="HTH cro/C1-type" evidence="4">
    <location>
        <begin position="80"/>
        <end position="134"/>
    </location>
</feature>
<dbReference type="SUPFAM" id="SSF47413">
    <property type="entry name" value="lambda repressor-like DNA-binding domains"/>
    <property type="match status" value="1"/>
</dbReference>
<keyword evidence="3" id="KW-0804">Transcription</keyword>
<dbReference type="PROSITE" id="PS50943">
    <property type="entry name" value="HTH_CROC1"/>
    <property type="match status" value="1"/>
</dbReference>
<keyword evidence="2" id="KW-0238">DNA-binding</keyword>
<gene>
    <name evidence="5" type="ORF">MNBD_NITROSPINAE05-116</name>
</gene>
<dbReference type="CDD" id="cd00093">
    <property type="entry name" value="HTH_XRE"/>
    <property type="match status" value="1"/>
</dbReference>
<dbReference type="Pfam" id="PF00717">
    <property type="entry name" value="Peptidase_S24"/>
    <property type="match status" value="1"/>
</dbReference>
<dbReference type="EMBL" id="UOGG01000087">
    <property type="protein sequence ID" value="VAX29631.1"/>
    <property type="molecule type" value="Genomic_DNA"/>
</dbReference>
<dbReference type="Pfam" id="PF13443">
    <property type="entry name" value="HTH_26"/>
    <property type="match status" value="1"/>
</dbReference>
<dbReference type="InterPro" id="IPR010982">
    <property type="entry name" value="Lambda_DNA-bd_dom_sf"/>
</dbReference>